<name>A0A9N7TVI8_PLEPL</name>
<feature type="region of interest" description="Disordered" evidence="1">
    <location>
        <begin position="1"/>
        <end position="20"/>
    </location>
</feature>
<accession>A0A9N7TVI8</accession>
<dbReference type="Proteomes" id="UP001153269">
    <property type="component" value="Unassembled WGS sequence"/>
</dbReference>
<evidence type="ECO:0000256" key="1">
    <source>
        <dbReference type="SAM" id="MobiDB-lite"/>
    </source>
</evidence>
<reference evidence="2" key="1">
    <citation type="submission" date="2020-03" db="EMBL/GenBank/DDBJ databases">
        <authorList>
            <person name="Weist P."/>
        </authorList>
    </citation>
    <scope>NUCLEOTIDE SEQUENCE</scope>
</reference>
<keyword evidence="3" id="KW-1185">Reference proteome</keyword>
<dbReference type="AlphaFoldDB" id="A0A9N7TVI8"/>
<feature type="region of interest" description="Disordered" evidence="1">
    <location>
        <begin position="150"/>
        <end position="174"/>
    </location>
</feature>
<dbReference type="EMBL" id="CADEAL010000382">
    <property type="protein sequence ID" value="CAB1419348.1"/>
    <property type="molecule type" value="Genomic_DNA"/>
</dbReference>
<gene>
    <name evidence="2" type="ORF">PLEPLA_LOCUS7179</name>
</gene>
<evidence type="ECO:0000313" key="2">
    <source>
        <dbReference type="EMBL" id="CAB1419348.1"/>
    </source>
</evidence>
<protein>
    <submittedName>
        <fullName evidence="2">Uncharacterized protein</fullName>
    </submittedName>
</protein>
<sequence>MTEGALHYPAPAEPPSPARRLLHQPAQEITRVPQLSTGPSVPPRVSKVDWSWLSVRRERAFTCSSPRRGRAAFKAPNLPPLCSPAHLSPPVWTAVRGCPAVTVARSPRPHTSVCPRPHVYIRRGDLGTPPPMPTGLSDCVTLPNIQRIRTTQGNSPDCRTGSDRARRLSLGQVP</sequence>
<comment type="caution">
    <text evidence="2">The sequence shown here is derived from an EMBL/GenBank/DDBJ whole genome shotgun (WGS) entry which is preliminary data.</text>
</comment>
<proteinExistence type="predicted"/>
<organism evidence="2 3">
    <name type="scientific">Pleuronectes platessa</name>
    <name type="common">European plaice</name>
    <dbReference type="NCBI Taxonomy" id="8262"/>
    <lineage>
        <taxon>Eukaryota</taxon>
        <taxon>Metazoa</taxon>
        <taxon>Chordata</taxon>
        <taxon>Craniata</taxon>
        <taxon>Vertebrata</taxon>
        <taxon>Euteleostomi</taxon>
        <taxon>Actinopterygii</taxon>
        <taxon>Neopterygii</taxon>
        <taxon>Teleostei</taxon>
        <taxon>Neoteleostei</taxon>
        <taxon>Acanthomorphata</taxon>
        <taxon>Carangaria</taxon>
        <taxon>Pleuronectiformes</taxon>
        <taxon>Pleuronectoidei</taxon>
        <taxon>Pleuronectidae</taxon>
        <taxon>Pleuronectes</taxon>
    </lineage>
</organism>
<evidence type="ECO:0000313" key="3">
    <source>
        <dbReference type="Proteomes" id="UP001153269"/>
    </source>
</evidence>